<organism evidence="1 2">
    <name type="scientific">Desulfosarcina alkanivorans</name>
    <dbReference type="NCBI Taxonomy" id="571177"/>
    <lineage>
        <taxon>Bacteria</taxon>
        <taxon>Pseudomonadati</taxon>
        <taxon>Thermodesulfobacteriota</taxon>
        <taxon>Desulfobacteria</taxon>
        <taxon>Desulfobacterales</taxon>
        <taxon>Desulfosarcinaceae</taxon>
        <taxon>Desulfosarcina</taxon>
    </lineage>
</organism>
<dbReference type="EMBL" id="AP021874">
    <property type="protein sequence ID" value="BBO70680.1"/>
    <property type="molecule type" value="Genomic_DNA"/>
</dbReference>
<dbReference type="KEGG" id="dalk:DSCA_46100"/>
<dbReference type="RefSeq" id="WP_155318611.1">
    <property type="nucleotide sequence ID" value="NZ_AP021874.1"/>
</dbReference>
<keyword evidence="2" id="KW-1185">Reference proteome</keyword>
<proteinExistence type="predicted"/>
<sequence length="86" mass="9760">MARCGIRQEHYDGFMAHITKGRSPSTVKDWKCALAELVQRAHLNITVQTSPANQQAKRIQRTYRRLAGHFDAETAKRIVSLLEGLI</sequence>
<reference evidence="1 2" key="1">
    <citation type="submission" date="2019-11" db="EMBL/GenBank/DDBJ databases">
        <title>Comparative genomics of hydrocarbon-degrading Desulfosarcina strains.</title>
        <authorList>
            <person name="Watanabe M."/>
            <person name="Kojima H."/>
            <person name="Fukui M."/>
        </authorList>
    </citation>
    <scope>NUCLEOTIDE SEQUENCE [LARGE SCALE GENOMIC DNA]</scope>
    <source>
        <strain evidence="1 2">PL12</strain>
    </source>
</reference>
<evidence type="ECO:0000313" key="2">
    <source>
        <dbReference type="Proteomes" id="UP000427906"/>
    </source>
</evidence>
<name>A0A5K7YQP0_9BACT</name>
<protein>
    <submittedName>
        <fullName evidence="1">Uncharacterized protein</fullName>
    </submittedName>
</protein>
<dbReference type="AlphaFoldDB" id="A0A5K7YQP0"/>
<accession>A0A5K7YQP0</accession>
<evidence type="ECO:0000313" key="1">
    <source>
        <dbReference type="EMBL" id="BBO70680.1"/>
    </source>
</evidence>
<dbReference type="Proteomes" id="UP000427906">
    <property type="component" value="Chromosome"/>
</dbReference>
<gene>
    <name evidence="1" type="ORF">DSCA_46100</name>
</gene>